<reference evidence="1 2" key="1">
    <citation type="journal article" date="2017" name="Int. J. Syst. Evol. Microbiol.">
        <title>Desulfovibrio senegalensis sp. nov., a mesophilic sulfate reducer isolated from marine sediment.</title>
        <authorList>
            <person name="Thioye A."/>
            <person name="Gam Z.B.A."/>
            <person name="Mbengue M."/>
            <person name="Cayol J.L."/>
            <person name="Joseph-Bartoli M."/>
            <person name="Toure-Kane C."/>
            <person name="Labat M."/>
        </authorList>
    </citation>
    <scope>NUCLEOTIDE SEQUENCE [LARGE SCALE GENOMIC DNA]</scope>
    <source>
        <strain evidence="1 2">DSM 101509</strain>
    </source>
</reference>
<sequence length="91" mass="10551">MPDRDAALADLQRIPGVGPSIADDLYRLGFRAANDLRDKDPEAIYRSLMALEGCHVDRCVLYVFRCAVNFVTNDEQDPDRLNWWHWKDDKN</sequence>
<dbReference type="Pfam" id="PF11731">
    <property type="entry name" value="Cdd1"/>
    <property type="match status" value="1"/>
</dbReference>
<organism evidence="1 2">
    <name type="scientific">Pseudodesulfovibrio senegalensis</name>
    <dbReference type="NCBI Taxonomy" id="1721087"/>
    <lineage>
        <taxon>Bacteria</taxon>
        <taxon>Pseudomonadati</taxon>
        <taxon>Thermodesulfobacteriota</taxon>
        <taxon>Desulfovibrionia</taxon>
        <taxon>Desulfovibrionales</taxon>
        <taxon>Desulfovibrionaceae</taxon>
    </lineage>
</organism>
<dbReference type="Gene3D" id="1.10.150.20">
    <property type="entry name" value="5' to 3' exonuclease, C-terminal subdomain"/>
    <property type="match status" value="1"/>
</dbReference>
<dbReference type="OrthoDB" id="7173324at2"/>
<gene>
    <name evidence="1" type="ORF">F8A88_01575</name>
</gene>
<evidence type="ECO:0000313" key="1">
    <source>
        <dbReference type="EMBL" id="KAB1442985.1"/>
    </source>
</evidence>
<dbReference type="RefSeq" id="WP_151149201.1">
    <property type="nucleotide sequence ID" value="NZ_WAIE01000001.1"/>
</dbReference>
<evidence type="ECO:0000313" key="2">
    <source>
        <dbReference type="Proteomes" id="UP000438699"/>
    </source>
</evidence>
<dbReference type="AlphaFoldDB" id="A0A6N6N673"/>
<dbReference type="InterPro" id="IPR021725">
    <property type="entry name" value="Cdd1"/>
</dbReference>
<keyword evidence="2" id="KW-1185">Reference proteome</keyword>
<dbReference type="EMBL" id="WAIE01000001">
    <property type="protein sequence ID" value="KAB1442985.1"/>
    <property type="molecule type" value="Genomic_DNA"/>
</dbReference>
<dbReference type="Proteomes" id="UP000438699">
    <property type="component" value="Unassembled WGS sequence"/>
</dbReference>
<proteinExistence type="predicted"/>
<accession>A0A6N6N673</accession>
<name>A0A6N6N673_9BACT</name>
<protein>
    <submittedName>
        <fullName evidence="1">Pathogenicity locus</fullName>
    </submittedName>
</protein>
<comment type="caution">
    <text evidence="1">The sequence shown here is derived from an EMBL/GenBank/DDBJ whole genome shotgun (WGS) entry which is preliminary data.</text>
</comment>